<dbReference type="EMBL" id="JACRSV010000001">
    <property type="protein sequence ID" value="MBC8558684.1"/>
    <property type="molecule type" value="Genomic_DNA"/>
</dbReference>
<organism evidence="1 2">
    <name type="scientific">Fumia xinanensis</name>
    <dbReference type="NCBI Taxonomy" id="2763659"/>
    <lineage>
        <taxon>Bacteria</taxon>
        <taxon>Bacillati</taxon>
        <taxon>Bacillota</taxon>
        <taxon>Clostridia</taxon>
        <taxon>Eubacteriales</taxon>
        <taxon>Oscillospiraceae</taxon>
        <taxon>Fumia</taxon>
    </lineage>
</organism>
<comment type="caution">
    <text evidence="1">The sequence shown here is derived from an EMBL/GenBank/DDBJ whole genome shotgun (WGS) entry which is preliminary data.</text>
</comment>
<dbReference type="RefSeq" id="WP_249293571.1">
    <property type="nucleotide sequence ID" value="NZ_JACRSV010000001.1"/>
</dbReference>
<dbReference type="Proteomes" id="UP000610760">
    <property type="component" value="Unassembled WGS sequence"/>
</dbReference>
<proteinExistence type="predicted"/>
<keyword evidence="2" id="KW-1185">Reference proteome</keyword>
<reference evidence="1" key="1">
    <citation type="submission" date="2020-08" db="EMBL/GenBank/DDBJ databases">
        <title>Genome public.</title>
        <authorList>
            <person name="Liu C."/>
            <person name="Sun Q."/>
        </authorList>
    </citation>
    <scope>NUCLEOTIDE SEQUENCE</scope>
    <source>
        <strain evidence="1">NSJ-33</strain>
    </source>
</reference>
<dbReference type="AlphaFoldDB" id="A0A926E248"/>
<evidence type="ECO:0000313" key="2">
    <source>
        <dbReference type="Proteomes" id="UP000610760"/>
    </source>
</evidence>
<accession>A0A926E248</accession>
<sequence>MKDHQFFALLLAVIGLMSGLCMKEAQTTAVAAEVGEFQSGFLYLTNVPMN</sequence>
<name>A0A926E248_9FIRM</name>
<evidence type="ECO:0000313" key="1">
    <source>
        <dbReference type="EMBL" id="MBC8558684.1"/>
    </source>
</evidence>
<protein>
    <submittedName>
        <fullName evidence="1">Uncharacterized protein</fullName>
    </submittedName>
</protein>
<gene>
    <name evidence="1" type="ORF">H8710_01240</name>
</gene>